<dbReference type="Proteomes" id="UP000003490">
    <property type="component" value="Unassembled WGS sequence"/>
</dbReference>
<organism evidence="1 2">
    <name type="scientific">[Clostridium] leptum DSM 753</name>
    <dbReference type="NCBI Taxonomy" id="428125"/>
    <lineage>
        <taxon>Bacteria</taxon>
        <taxon>Bacillati</taxon>
        <taxon>Bacillota</taxon>
        <taxon>Clostridia</taxon>
        <taxon>Eubacteriales</taxon>
        <taxon>Oscillospiraceae</taxon>
        <taxon>Oscillospiraceae incertae sedis</taxon>
    </lineage>
</organism>
<dbReference type="HOGENOM" id="CLU_3307389_0_0_9"/>
<evidence type="ECO:0000313" key="2">
    <source>
        <dbReference type="Proteomes" id="UP000003490"/>
    </source>
</evidence>
<reference evidence="1 2" key="1">
    <citation type="submission" date="2007-08" db="EMBL/GenBank/DDBJ databases">
        <title>Draft genome sequence of Clostridium leptum (DSM 753).</title>
        <authorList>
            <person name="Sudarsanam P."/>
            <person name="Ley R."/>
            <person name="Guruge J."/>
            <person name="Turnbaugh P.J."/>
            <person name="Mahowald M."/>
            <person name="Liep D."/>
            <person name="Gordon J."/>
        </authorList>
    </citation>
    <scope>NUCLEOTIDE SEQUENCE [LARGE SCALE GENOMIC DNA]</scope>
    <source>
        <strain evidence="1 2">DSM 753</strain>
    </source>
</reference>
<accession>A7VQ45</accession>
<dbReference type="AlphaFoldDB" id="A7VQ45"/>
<gene>
    <name evidence="1" type="ORF">CLOLEP_00672</name>
</gene>
<dbReference type="EMBL" id="ABCB02000014">
    <property type="protein sequence ID" value="EDO62550.1"/>
    <property type="molecule type" value="Genomic_DNA"/>
</dbReference>
<protein>
    <submittedName>
        <fullName evidence="1">Uncharacterized protein</fullName>
    </submittedName>
</protein>
<comment type="caution">
    <text evidence="1">The sequence shown here is derived from an EMBL/GenBank/DDBJ whole genome shotgun (WGS) entry which is preliminary data.</text>
</comment>
<sequence>MPPFAKEFLFHRYAKPEASKFLMKKARKAVDKELLTDHL</sequence>
<evidence type="ECO:0000313" key="1">
    <source>
        <dbReference type="EMBL" id="EDO62550.1"/>
    </source>
</evidence>
<proteinExistence type="predicted"/>
<name>A7VQ45_9FIRM</name>
<reference evidence="1 2" key="2">
    <citation type="submission" date="2007-08" db="EMBL/GenBank/DDBJ databases">
        <authorList>
            <person name="Fulton L."/>
            <person name="Clifton S."/>
            <person name="Fulton B."/>
            <person name="Xu J."/>
            <person name="Minx P."/>
            <person name="Pepin K.H."/>
            <person name="Johnson M."/>
            <person name="Thiruvilangam P."/>
            <person name="Bhonagiri V."/>
            <person name="Nash W.E."/>
            <person name="Wang C."/>
            <person name="Mardis E.R."/>
            <person name="Wilson R.K."/>
        </authorList>
    </citation>
    <scope>NUCLEOTIDE SEQUENCE [LARGE SCALE GENOMIC DNA]</scope>
    <source>
        <strain evidence="1 2">DSM 753</strain>
    </source>
</reference>